<proteinExistence type="predicted"/>
<dbReference type="RefSeq" id="WP_211864130.1">
    <property type="nucleotide sequence ID" value="NZ_JAAEDM010000085.1"/>
</dbReference>
<dbReference type="GO" id="GO:0003824">
    <property type="term" value="F:catalytic activity"/>
    <property type="evidence" value="ECO:0007669"/>
    <property type="project" value="InterPro"/>
</dbReference>
<evidence type="ECO:0000313" key="1">
    <source>
        <dbReference type="EMBL" id="MBR0673728.1"/>
    </source>
</evidence>
<dbReference type="InterPro" id="IPR036663">
    <property type="entry name" value="Fumarylacetoacetase_C_sf"/>
</dbReference>
<dbReference type="Proteomes" id="UP001138751">
    <property type="component" value="Unassembled WGS sequence"/>
</dbReference>
<keyword evidence="2" id="KW-1185">Reference proteome</keyword>
<dbReference type="Gene3D" id="3.90.850.10">
    <property type="entry name" value="Fumarylacetoacetase-like, C-terminal domain"/>
    <property type="match status" value="1"/>
</dbReference>
<reference evidence="1" key="1">
    <citation type="submission" date="2020-01" db="EMBL/GenBank/DDBJ databases">
        <authorList>
            <person name="Rat A."/>
        </authorList>
    </citation>
    <scope>NUCLEOTIDE SEQUENCE</scope>
    <source>
        <strain evidence="1">LMG 31231</strain>
    </source>
</reference>
<accession>A0A9X9X2U9</accession>
<organism evidence="1 2">
    <name type="scientific">Neoroseomonas soli</name>
    <dbReference type="NCBI Taxonomy" id="1081025"/>
    <lineage>
        <taxon>Bacteria</taxon>
        <taxon>Pseudomonadati</taxon>
        <taxon>Pseudomonadota</taxon>
        <taxon>Alphaproteobacteria</taxon>
        <taxon>Acetobacterales</taxon>
        <taxon>Acetobacteraceae</taxon>
        <taxon>Neoroseomonas</taxon>
    </lineage>
</organism>
<sequence length="96" mass="9480">MEQDAIARAAAYLAEAFETGNPLAPLPEGLQPATVEDGAEIAGAALDALGLAPNGLRLAPGPGGVMVAGPMLGTRLVASGTPIALSTLRHPRLSAA</sequence>
<comment type="caution">
    <text evidence="1">The sequence shown here is derived from an EMBL/GenBank/DDBJ whole genome shotgun (WGS) entry which is preliminary data.</text>
</comment>
<evidence type="ECO:0000313" key="2">
    <source>
        <dbReference type="Proteomes" id="UP001138751"/>
    </source>
</evidence>
<dbReference type="EMBL" id="JAAEDM010000085">
    <property type="protein sequence ID" value="MBR0673728.1"/>
    <property type="molecule type" value="Genomic_DNA"/>
</dbReference>
<gene>
    <name evidence="1" type="ORF">GXW76_21320</name>
</gene>
<feature type="non-terminal residue" evidence="1">
    <location>
        <position position="96"/>
    </location>
</feature>
<dbReference type="AlphaFoldDB" id="A0A9X9X2U9"/>
<name>A0A9X9X2U9_9PROT</name>
<protein>
    <submittedName>
        <fullName evidence="1">Uncharacterized protein</fullName>
    </submittedName>
</protein>
<reference evidence="1" key="2">
    <citation type="journal article" date="2021" name="Syst. Appl. Microbiol.">
        <title>Roseomonas hellenica sp. nov., isolated from roots of wild-growing Alkanna tinctoria.</title>
        <authorList>
            <person name="Rat A."/>
            <person name="Naranjo H.D."/>
            <person name="Lebbe L."/>
            <person name="Cnockaert M."/>
            <person name="Krigas N."/>
            <person name="Grigoriadou K."/>
            <person name="Maloupa E."/>
            <person name="Willems A."/>
        </authorList>
    </citation>
    <scope>NUCLEOTIDE SEQUENCE</scope>
    <source>
        <strain evidence="1">LMG 31231</strain>
    </source>
</reference>